<dbReference type="AlphaFoldDB" id="A0A9J5ZMF6"/>
<name>A0A9J5ZMF6_SOLCO</name>
<dbReference type="NCBIfam" id="TIGR01640">
    <property type="entry name" value="F_box_assoc_1"/>
    <property type="match status" value="2"/>
</dbReference>
<dbReference type="EMBL" id="JACXVP010000004">
    <property type="protein sequence ID" value="KAG5613300.1"/>
    <property type="molecule type" value="Genomic_DNA"/>
</dbReference>
<sequence length="534" mass="61039">MDDCVVYFPEGIQMDILLRCPVKSLLCFKCVSKSWYAFIKNPKFAQQHLKNGSPPQLLTYTVGTSDDVGQDSRSITLIFEENPQTFKGMTHLIGSVDDLFLMYKTIDTVISCALWNPATREVRSLHLPLPAPIIYDVPMLGFGLDPLTNDYKVVYFHCDCWHKYTTSVYSCSKDVKNTFGTAYLNGAYYWLLRGGNHCNYTILSFEFGSEMFEEIEGPDGNVVYTFALGLMLIDDSIAILNYNPCSMLAYDIWALIRPRVWNKIVTFQLFTPIKSCYDNSLISVVKASQLVSYNVRTNKMMYFEFQHLGLSKHPTFGGCGVSYYKESLVTIKQQEDGEPDQKFENIHRYETPLRFCGRLVFMIGAIDCEVSCALWNPATREVKPLHLPIPITTIHGAPVFGFGLDLLTNDYKVAYFHVNHLCEYYASVYSCSRDSSWRIFKPKIPFFIDVNHVFGTAYSNGAYYWLLTRSNYTILLFDFGGEMYNEIEGLDRQSAHTHMLALMSVDDSIVILNLIGLINLSSDFLNIDDLRTYK</sequence>
<evidence type="ECO:0000313" key="2">
    <source>
        <dbReference type="EMBL" id="KAG5613300.1"/>
    </source>
</evidence>
<proteinExistence type="predicted"/>
<dbReference type="SMART" id="SM00256">
    <property type="entry name" value="FBOX"/>
    <property type="match status" value="1"/>
</dbReference>
<keyword evidence="3" id="KW-1185">Reference proteome</keyword>
<dbReference type="Pfam" id="PF00646">
    <property type="entry name" value="F-box"/>
    <property type="match status" value="1"/>
</dbReference>
<comment type="caution">
    <text evidence="2">The sequence shown here is derived from an EMBL/GenBank/DDBJ whole genome shotgun (WGS) entry which is preliminary data.</text>
</comment>
<gene>
    <name evidence="2" type="ORF">H5410_024581</name>
</gene>
<dbReference type="InterPro" id="IPR017451">
    <property type="entry name" value="F-box-assoc_interact_dom"/>
</dbReference>
<feature type="domain" description="F-box" evidence="1">
    <location>
        <begin position="8"/>
        <end position="48"/>
    </location>
</feature>
<dbReference type="InterPro" id="IPR036047">
    <property type="entry name" value="F-box-like_dom_sf"/>
</dbReference>
<dbReference type="PANTHER" id="PTHR31672">
    <property type="entry name" value="BNACNNG10540D PROTEIN"/>
    <property type="match status" value="1"/>
</dbReference>
<protein>
    <recommendedName>
        <fullName evidence="1">F-box domain-containing protein</fullName>
    </recommendedName>
</protein>
<dbReference type="PANTHER" id="PTHR31672:SF13">
    <property type="entry name" value="F-BOX PROTEIN CPR30-LIKE"/>
    <property type="match status" value="1"/>
</dbReference>
<dbReference type="Pfam" id="PF07734">
    <property type="entry name" value="FBA_1"/>
    <property type="match status" value="2"/>
</dbReference>
<evidence type="ECO:0000313" key="3">
    <source>
        <dbReference type="Proteomes" id="UP000824120"/>
    </source>
</evidence>
<evidence type="ECO:0000259" key="1">
    <source>
        <dbReference type="SMART" id="SM00256"/>
    </source>
</evidence>
<dbReference type="OrthoDB" id="1304908at2759"/>
<reference evidence="2 3" key="1">
    <citation type="submission" date="2020-09" db="EMBL/GenBank/DDBJ databases">
        <title>De no assembly of potato wild relative species, Solanum commersonii.</title>
        <authorList>
            <person name="Cho K."/>
        </authorList>
    </citation>
    <scope>NUCLEOTIDE SEQUENCE [LARGE SCALE GENOMIC DNA]</scope>
    <source>
        <strain evidence="2">LZ3.2</strain>
        <tissue evidence="2">Leaf</tissue>
    </source>
</reference>
<dbReference type="InterPro" id="IPR001810">
    <property type="entry name" value="F-box_dom"/>
</dbReference>
<dbReference type="Proteomes" id="UP000824120">
    <property type="component" value="Chromosome 4"/>
</dbReference>
<dbReference type="SUPFAM" id="SSF81383">
    <property type="entry name" value="F-box domain"/>
    <property type="match status" value="1"/>
</dbReference>
<organism evidence="2 3">
    <name type="scientific">Solanum commersonii</name>
    <name type="common">Commerson's wild potato</name>
    <name type="synonym">Commerson's nightshade</name>
    <dbReference type="NCBI Taxonomy" id="4109"/>
    <lineage>
        <taxon>Eukaryota</taxon>
        <taxon>Viridiplantae</taxon>
        <taxon>Streptophyta</taxon>
        <taxon>Embryophyta</taxon>
        <taxon>Tracheophyta</taxon>
        <taxon>Spermatophyta</taxon>
        <taxon>Magnoliopsida</taxon>
        <taxon>eudicotyledons</taxon>
        <taxon>Gunneridae</taxon>
        <taxon>Pentapetalae</taxon>
        <taxon>asterids</taxon>
        <taxon>lamiids</taxon>
        <taxon>Solanales</taxon>
        <taxon>Solanaceae</taxon>
        <taxon>Solanoideae</taxon>
        <taxon>Solaneae</taxon>
        <taxon>Solanum</taxon>
    </lineage>
</organism>
<dbReference type="InterPro" id="IPR050796">
    <property type="entry name" value="SCF_F-box_component"/>
</dbReference>
<accession>A0A9J5ZMF6</accession>
<dbReference type="CDD" id="cd22157">
    <property type="entry name" value="F-box_AtFBW1-like"/>
    <property type="match status" value="1"/>
</dbReference>
<dbReference type="InterPro" id="IPR006527">
    <property type="entry name" value="F-box-assoc_dom_typ1"/>
</dbReference>